<accession>A0A8T5VL92</accession>
<feature type="region of interest" description="Disordered" evidence="1">
    <location>
        <begin position="25"/>
        <end position="60"/>
    </location>
</feature>
<feature type="signal peptide" evidence="2">
    <location>
        <begin position="1"/>
        <end position="21"/>
    </location>
</feature>
<dbReference type="Proteomes" id="UP000551709">
    <property type="component" value="Chromosome"/>
</dbReference>
<dbReference type="RefSeq" id="WP_166103119.1">
    <property type="nucleotide sequence ID" value="NZ_CP096255.1"/>
</dbReference>
<dbReference type="PROSITE" id="PS00018">
    <property type="entry name" value="EF_HAND_1"/>
    <property type="match status" value="1"/>
</dbReference>
<protein>
    <submittedName>
        <fullName evidence="3">EF-hand domain-containing protein</fullName>
    </submittedName>
</protein>
<dbReference type="InterPro" id="IPR002048">
    <property type="entry name" value="EF_hand_dom"/>
</dbReference>
<dbReference type="InterPro" id="IPR011992">
    <property type="entry name" value="EF-hand-dom_pair"/>
</dbReference>
<dbReference type="CDD" id="cd00051">
    <property type="entry name" value="EFh"/>
    <property type="match status" value="1"/>
</dbReference>
<dbReference type="SMART" id="SM00054">
    <property type="entry name" value="EFh"/>
    <property type="match status" value="2"/>
</dbReference>
<evidence type="ECO:0000313" key="4">
    <source>
        <dbReference type="Proteomes" id="UP000551709"/>
    </source>
</evidence>
<organism evidence="3 4">
    <name type="scientific">Bradyrhizobium barranii subsp. apii</name>
    <dbReference type="NCBI Taxonomy" id="2819348"/>
    <lineage>
        <taxon>Bacteria</taxon>
        <taxon>Pseudomonadati</taxon>
        <taxon>Pseudomonadota</taxon>
        <taxon>Alphaproteobacteria</taxon>
        <taxon>Hyphomicrobiales</taxon>
        <taxon>Nitrobacteraceae</taxon>
        <taxon>Bradyrhizobium</taxon>
        <taxon>Bradyrhizobium barranii</taxon>
    </lineage>
</organism>
<dbReference type="InterPro" id="IPR018247">
    <property type="entry name" value="EF_Hand_1_Ca_BS"/>
</dbReference>
<dbReference type="Pfam" id="PF13202">
    <property type="entry name" value="EF-hand_5"/>
    <property type="match status" value="1"/>
</dbReference>
<reference evidence="3" key="2">
    <citation type="submission" date="2022-04" db="EMBL/GenBank/DDBJ databases">
        <authorList>
            <person name="Bromfield E.S.P."/>
            <person name="Cloutier S."/>
        </authorList>
    </citation>
    <scope>NUCLEOTIDE SEQUENCE</scope>
    <source>
        <strain evidence="3">1S5</strain>
    </source>
</reference>
<reference evidence="3" key="1">
    <citation type="journal article" date="2017" name="Syst. Appl. Microbiol.">
        <title>Soybeans inoculated with root zone soils of Canadian native legumes harbour diverse and novel Bradyrhizobium spp. that possess agricultural potential.</title>
        <authorList>
            <person name="Bromfield E.S.P."/>
            <person name="Cloutier S."/>
            <person name="Tambong J.T."/>
            <person name="Tran Thi T.V."/>
        </authorList>
    </citation>
    <scope>NUCLEOTIDE SEQUENCE</scope>
    <source>
        <strain evidence="3">1S5</strain>
    </source>
</reference>
<evidence type="ECO:0000313" key="3">
    <source>
        <dbReference type="EMBL" id="UPT89206.1"/>
    </source>
</evidence>
<dbReference type="Pfam" id="PF00036">
    <property type="entry name" value="EF-hand_1"/>
    <property type="match status" value="1"/>
</dbReference>
<dbReference type="Gene3D" id="1.10.238.10">
    <property type="entry name" value="EF-hand"/>
    <property type="match status" value="1"/>
</dbReference>
<evidence type="ECO:0000256" key="2">
    <source>
        <dbReference type="SAM" id="SignalP"/>
    </source>
</evidence>
<dbReference type="AlphaFoldDB" id="A0A8T5VL92"/>
<feature type="chain" id="PRO_5043905042" evidence="2">
    <location>
        <begin position="22"/>
        <end position="167"/>
    </location>
</feature>
<gene>
    <name evidence="3" type="ORF">HAP41_0000009620</name>
</gene>
<keyword evidence="2" id="KW-0732">Signal</keyword>
<sequence>MRFPFTAAALLSAVLSYPAFAQSSADHEAHHPGQSQVSPPMETESPAGASADRQGTMRGGGMMGMMGRGMKGEGMMGADGMGPPIMFRMIFALMDADGDGTVSLPEFQVAHERIFKAMDSNKDGKLTLDEMQAFMRGTKNLIPQQTRGCLVQITMTTRSRLRPPTRP</sequence>
<dbReference type="GO" id="GO:0005509">
    <property type="term" value="F:calcium ion binding"/>
    <property type="evidence" value="ECO:0007669"/>
    <property type="project" value="InterPro"/>
</dbReference>
<evidence type="ECO:0000256" key="1">
    <source>
        <dbReference type="SAM" id="MobiDB-lite"/>
    </source>
</evidence>
<proteinExistence type="predicted"/>
<dbReference type="EMBL" id="CP096255">
    <property type="protein sequence ID" value="UPT89206.1"/>
    <property type="molecule type" value="Genomic_DNA"/>
</dbReference>
<name>A0A8T5VL92_9BRAD</name>
<dbReference type="PROSITE" id="PS50222">
    <property type="entry name" value="EF_HAND_2"/>
    <property type="match status" value="1"/>
</dbReference>
<dbReference type="SUPFAM" id="SSF47473">
    <property type="entry name" value="EF-hand"/>
    <property type="match status" value="1"/>
</dbReference>